<protein>
    <submittedName>
        <fullName evidence="2">NADH:flavin oxidoreductase</fullName>
    </submittedName>
</protein>
<proteinExistence type="predicted"/>
<dbReference type="RefSeq" id="WP_005575370.1">
    <property type="nucleotide sequence ID" value="NZ_AOIC01000002.1"/>
</dbReference>
<dbReference type="InterPro" id="IPR023753">
    <property type="entry name" value="FAD/NAD-binding_dom"/>
</dbReference>
<evidence type="ECO:0000259" key="1">
    <source>
        <dbReference type="Pfam" id="PF07992"/>
    </source>
</evidence>
<sequence>MIGAGKTGCETAEQLAANGHTVSVLEMREEGAPGVERASQADASDRFADDDRITIHTDRRVTEIAPEQVITDGGKTFDADTVVLATGSEPNDELVDELTDLDLDIYVAGDAKSPNGIHTAIHDGCEIGRSIGAREPTVSPKQ</sequence>
<comment type="caution">
    <text evidence="2">The sequence shown here is derived from an EMBL/GenBank/DDBJ whole genome shotgun (WGS) entry which is preliminary data.</text>
</comment>
<dbReference type="AlphaFoldDB" id="L9YLX2"/>
<accession>L9YLX2</accession>
<dbReference type="InterPro" id="IPR036188">
    <property type="entry name" value="FAD/NAD-bd_sf"/>
</dbReference>
<name>L9YLX2_NATGS</name>
<reference evidence="2 3" key="1">
    <citation type="journal article" date="2014" name="PLoS Genet.">
        <title>Phylogenetically driven sequencing of extremely halophilic archaea reveals strategies for static and dynamic osmo-response.</title>
        <authorList>
            <person name="Becker E.A."/>
            <person name="Seitzer P.M."/>
            <person name="Tritt A."/>
            <person name="Larsen D."/>
            <person name="Krusor M."/>
            <person name="Yao A.I."/>
            <person name="Wu D."/>
            <person name="Madern D."/>
            <person name="Eisen J.A."/>
            <person name="Darling A.E."/>
            <person name="Facciotti M.T."/>
        </authorList>
    </citation>
    <scope>NUCLEOTIDE SEQUENCE [LARGE SCALE GENOMIC DNA]</scope>
    <source>
        <strain evidence="2 3">SP2</strain>
    </source>
</reference>
<feature type="domain" description="FAD/NAD(P)-binding" evidence="1">
    <location>
        <begin position="2"/>
        <end position="97"/>
    </location>
</feature>
<dbReference type="Pfam" id="PF07992">
    <property type="entry name" value="Pyr_redox_2"/>
    <property type="match status" value="1"/>
</dbReference>
<dbReference type="Proteomes" id="UP000011613">
    <property type="component" value="Unassembled WGS sequence"/>
</dbReference>
<gene>
    <name evidence="2" type="ORF">C490_00015</name>
</gene>
<dbReference type="EMBL" id="AOIC01000002">
    <property type="protein sequence ID" value="ELY74666.1"/>
    <property type="molecule type" value="Genomic_DNA"/>
</dbReference>
<evidence type="ECO:0000313" key="2">
    <source>
        <dbReference type="EMBL" id="ELY74666.1"/>
    </source>
</evidence>
<organism evidence="2 3">
    <name type="scientific">Natronobacterium gregoryi (strain ATCC 43098 / DSM 3393 / CCM 3738 / CIP 104747 / IAM 13177 / JCM 8860 / NBRC 102187 / NCIMB 2189 / SP2)</name>
    <dbReference type="NCBI Taxonomy" id="797304"/>
    <lineage>
        <taxon>Archaea</taxon>
        <taxon>Methanobacteriati</taxon>
        <taxon>Methanobacteriota</taxon>
        <taxon>Stenosarchaea group</taxon>
        <taxon>Halobacteria</taxon>
        <taxon>Halobacteriales</taxon>
        <taxon>Natrialbaceae</taxon>
        <taxon>Natronobacterium</taxon>
    </lineage>
</organism>
<dbReference type="SUPFAM" id="SSF51905">
    <property type="entry name" value="FAD/NAD(P)-binding domain"/>
    <property type="match status" value="1"/>
</dbReference>
<dbReference type="Gene3D" id="3.50.50.60">
    <property type="entry name" value="FAD/NAD(P)-binding domain"/>
    <property type="match status" value="1"/>
</dbReference>
<dbReference type="GO" id="GO:0016491">
    <property type="term" value="F:oxidoreductase activity"/>
    <property type="evidence" value="ECO:0007669"/>
    <property type="project" value="InterPro"/>
</dbReference>
<dbReference type="Gene3D" id="3.40.50.720">
    <property type="entry name" value="NAD(P)-binding Rossmann-like Domain"/>
    <property type="match status" value="1"/>
</dbReference>
<evidence type="ECO:0000313" key="3">
    <source>
        <dbReference type="Proteomes" id="UP000011613"/>
    </source>
</evidence>